<evidence type="ECO:0000259" key="1">
    <source>
        <dbReference type="Pfam" id="PF14491"/>
    </source>
</evidence>
<dbReference type="InterPro" id="IPR029492">
    <property type="entry name" value="DUF4435"/>
</dbReference>
<dbReference type="Proteomes" id="UP000316167">
    <property type="component" value="Unassembled WGS sequence"/>
</dbReference>
<keyword evidence="3" id="KW-1185">Reference proteome</keyword>
<dbReference type="Pfam" id="PF14491">
    <property type="entry name" value="DUF4435"/>
    <property type="match status" value="1"/>
</dbReference>
<reference evidence="2 3" key="1">
    <citation type="journal article" date="2015" name="Stand. Genomic Sci.">
        <title>Genomic Encyclopedia of Bacterial and Archaeal Type Strains, Phase III: the genomes of soil and plant-associated and newly described type strains.</title>
        <authorList>
            <person name="Whitman W.B."/>
            <person name="Woyke T."/>
            <person name="Klenk H.P."/>
            <person name="Zhou Y."/>
            <person name="Lilburn T.G."/>
            <person name="Beck B.J."/>
            <person name="De Vos P."/>
            <person name="Vandamme P."/>
            <person name="Eisen J.A."/>
            <person name="Garrity G."/>
            <person name="Hugenholtz P."/>
            <person name="Kyrpides N.C."/>
        </authorList>
    </citation>
    <scope>NUCLEOTIDE SEQUENCE [LARGE SCALE GENOMIC DNA]</scope>
    <source>
        <strain evidence="2 3">CGMCC 1.7271</strain>
    </source>
</reference>
<gene>
    <name evidence="2" type="ORF">IQ13_0777</name>
</gene>
<evidence type="ECO:0000313" key="3">
    <source>
        <dbReference type="Proteomes" id="UP000316167"/>
    </source>
</evidence>
<evidence type="ECO:0000313" key="2">
    <source>
        <dbReference type="EMBL" id="TWI85614.1"/>
    </source>
</evidence>
<name>A0A562SXB8_9BACT</name>
<proteinExistence type="predicted"/>
<accession>A0A562SXB8</accession>
<comment type="caution">
    <text evidence="2">The sequence shown here is derived from an EMBL/GenBank/DDBJ whole genome shotgun (WGS) entry which is preliminary data.</text>
</comment>
<dbReference type="AlphaFoldDB" id="A0A562SXB8"/>
<organism evidence="2 3">
    <name type="scientific">Lacibacter cauensis</name>
    <dbReference type="NCBI Taxonomy" id="510947"/>
    <lineage>
        <taxon>Bacteria</taxon>
        <taxon>Pseudomonadati</taxon>
        <taxon>Bacteroidota</taxon>
        <taxon>Chitinophagia</taxon>
        <taxon>Chitinophagales</taxon>
        <taxon>Chitinophagaceae</taxon>
        <taxon>Lacibacter</taxon>
    </lineage>
</organism>
<dbReference type="EMBL" id="VLLE01000002">
    <property type="protein sequence ID" value="TWI85614.1"/>
    <property type="molecule type" value="Genomic_DNA"/>
</dbReference>
<sequence>MNLFQLSNLFMDAVETLKQKAQTSNFAYLKLLQKYRFNNDEMHYIFEGYEDQSFYFNYLQGLSSNYVTHISLGKKQSIEIYDKIDWAKYDKKRIIIFIDRDYSRILGEAVPTDNNIYETTYYSIENYISNSEVLKRLIREILHFHEEVEINKIVVKYESELELFIKNIKPILAWILTIRSHRLKANLNMIDLAKLFQISEDLSFSKNSIDKIAYLEKVTHVKTPEVHLSGFKHWYSITGTMPSYKIYLRGKFEAWFFITFFNRINNYLLKTYNHNSKVKTNINHSNALEIIGPRTSIPKRFENFLKQLFP</sequence>
<feature type="domain" description="DUF4435" evidence="1">
    <location>
        <begin position="46"/>
        <end position="265"/>
    </location>
</feature>
<protein>
    <submittedName>
        <fullName evidence="2">Uncharacterized protein DUF4435</fullName>
    </submittedName>
</protein>